<dbReference type="RefSeq" id="WP_245790994.1">
    <property type="nucleotide sequence ID" value="NZ_FRDI01000005.1"/>
</dbReference>
<dbReference type="PROSITE" id="PS00508">
    <property type="entry name" value="NI_HGENASE_L_2"/>
    <property type="match status" value="1"/>
</dbReference>
<sequence>MATQKIVVDPLTRIEGHLRIEVEVENNKIKNAYSVSTLYRGIETILKGRDPRDAAMFTQRVCGVCTYTHSLASTRSLENATKFDIPTNANYIRNLVLGIQFLHDHLVHFYHLHALDFVDVTAALKADPVKASKLGVSTPEGLKAVQAKLQAFVKGEQLGIFTNAYFIGGHPAYKLTPEQNLLLTSHYLDALRMQVEIARGMALFGGKNPHPQFLIPGGVTCYEGLEPQIIKHYEEIFQKAKKFINDYYLADVLLVASVYGDCATYGGTKNLMAFGEFPINGKIDSETAFKSGIILNQDLSKVHPFDKGKIEEHVRHSWYVGKEPHGPFDSDGGPKFTDLHGEDRYSWCKAPRYDNLVMETGPLATVVSNYAQGNEIIKKLVGAVLKATGLKPEQLFSTLGRTAARCIETVAISEMIQDWIDGYRDNIAKGDKVINFPWTNPGNAKGVGLVNAPRGGLSHWINIEEKKIANMQLIVPTTWNCGPRDAKGLVGPVEEALIGAPVVDAARPVEILRVVHSFDPCIACAVHVIDLENNKTREFKVL</sequence>
<feature type="binding site" evidence="13">
    <location>
        <position position="65"/>
    </location>
    <ligand>
        <name>Fe cation</name>
        <dbReference type="ChEBI" id="CHEBI:24875"/>
    </ligand>
</feature>
<dbReference type="AlphaFoldDB" id="A0A1M7SVX9"/>
<dbReference type="STRING" id="1121455.SAMN02745728_01296"/>
<evidence type="ECO:0000256" key="2">
    <source>
        <dbReference type="ARBA" id="ARBA00004418"/>
    </source>
</evidence>
<comment type="subunit">
    <text evidence="4">Heterodimer of a large and a small subunit.</text>
</comment>
<evidence type="ECO:0000256" key="10">
    <source>
        <dbReference type="ARBA" id="ARBA00029307"/>
    </source>
</evidence>
<comment type="cofactor">
    <cofactor evidence="13">
        <name>Fe cation</name>
        <dbReference type="ChEBI" id="CHEBI:24875"/>
    </cofactor>
</comment>
<dbReference type="InterPro" id="IPR050867">
    <property type="entry name" value="NiFe/NiFeSe_hydrgnase_LSU"/>
</dbReference>
<feature type="binding site" evidence="13">
    <location>
        <position position="43"/>
    </location>
    <ligand>
        <name>Mg(2+)</name>
        <dbReference type="ChEBI" id="CHEBI:18420"/>
    </ligand>
</feature>
<dbReference type="InterPro" id="IPR018194">
    <property type="entry name" value="Ni-dep_hyd_lsu_Ni_BS"/>
</dbReference>
<keyword evidence="8" id="KW-0574">Periplasm</keyword>
<proteinExistence type="inferred from homology"/>
<evidence type="ECO:0000256" key="7">
    <source>
        <dbReference type="ARBA" id="ARBA00022723"/>
    </source>
</evidence>
<evidence type="ECO:0000256" key="5">
    <source>
        <dbReference type="ARBA" id="ARBA00012159"/>
    </source>
</evidence>
<dbReference type="SUPFAM" id="SSF56762">
    <property type="entry name" value="HydB/Nqo4-like"/>
    <property type="match status" value="1"/>
</dbReference>
<name>A0A1M7SVX9_9BACT</name>
<evidence type="ECO:0000256" key="9">
    <source>
        <dbReference type="ARBA" id="ARBA00023002"/>
    </source>
</evidence>
<dbReference type="GO" id="GO:0016151">
    <property type="term" value="F:nickel cation binding"/>
    <property type="evidence" value="ECO:0007669"/>
    <property type="project" value="InterPro"/>
</dbReference>
<feature type="binding site" evidence="13">
    <location>
        <position position="521"/>
    </location>
    <ligand>
        <name>Ni(2+)</name>
        <dbReference type="ChEBI" id="CHEBI:49786"/>
    </ligand>
</feature>
<keyword evidence="9 14" id="KW-0560">Oxidoreductase</keyword>
<dbReference type="Gene3D" id="1.10.645.10">
    <property type="entry name" value="Cytochrome-c3 Hydrogenase, chain B"/>
    <property type="match status" value="1"/>
</dbReference>
<comment type="similarity">
    <text evidence="3 14">Belongs to the [NiFe]/[NiFeSe] hydrogenase large subunit family.</text>
</comment>
<dbReference type="InterPro" id="IPR001501">
    <property type="entry name" value="Ni-dep_hyd_lsu"/>
</dbReference>
<keyword evidence="7 13" id="KW-0479">Metal-binding</keyword>
<dbReference type="GO" id="GO:0042597">
    <property type="term" value="C:periplasmic space"/>
    <property type="evidence" value="ECO:0007669"/>
    <property type="project" value="UniProtKB-SubCell"/>
</dbReference>
<dbReference type="PANTHER" id="PTHR42958">
    <property type="entry name" value="HYDROGENASE-2 LARGE CHAIN"/>
    <property type="match status" value="1"/>
</dbReference>
<evidence type="ECO:0000313" key="16">
    <source>
        <dbReference type="Proteomes" id="UP000186469"/>
    </source>
</evidence>
<comment type="subcellular location">
    <subcellularLocation>
        <location evidence="2">Periplasm</location>
    </subcellularLocation>
</comment>
<evidence type="ECO:0000256" key="4">
    <source>
        <dbReference type="ARBA" id="ARBA00011771"/>
    </source>
</evidence>
<evidence type="ECO:0000256" key="1">
    <source>
        <dbReference type="ARBA" id="ARBA00001967"/>
    </source>
</evidence>
<dbReference type="PANTHER" id="PTHR42958:SF2">
    <property type="entry name" value="UPTAKE HYDROGENASE LARGE SUBUNIT"/>
    <property type="match status" value="1"/>
</dbReference>
<feature type="binding site" evidence="13">
    <location>
        <position position="62"/>
    </location>
    <ligand>
        <name>Mg(2+)</name>
        <dbReference type="ChEBI" id="CHEBI:18420"/>
    </ligand>
</feature>
<dbReference type="EC" id="1.12.2.1" evidence="5"/>
<evidence type="ECO:0000256" key="8">
    <source>
        <dbReference type="ARBA" id="ARBA00022764"/>
    </source>
</evidence>
<evidence type="ECO:0000256" key="13">
    <source>
        <dbReference type="PIRSR" id="PIRSR601501-1"/>
    </source>
</evidence>
<dbReference type="PROSITE" id="PS00507">
    <property type="entry name" value="NI_HGENASE_L_1"/>
    <property type="match status" value="1"/>
</dbReference>
<dbReference type="EMBL" id="FRDI01000005">
    <property type="protein sequence ID" value="SHN62717.1"/>
    <property type="molecule type" value="Genomic_DNA"/>
</dbReference>
<feature type="binding site" evidence="13">
    <location>
        <position position="473"/>
    </location>
    <ligand>
        <name>Mg(2+)</name>
        <dbReference type="ChEBI" id="CHEBI:18420"/>
    </ligand>
</feature>
<dbReference type="Pfam" id="PF00374">
    <property type="entry name" value="NiFeSe_Hases"/>
    <property type="match status" value="1"/>
</dbReference>
<gene>
    <name evidence="15" type="ORF">SAMN02745728_01296</name>
</gene>
<evidence type="ECO:0000313" key="15">
    <source>
        <dbReference type="EMBL" id="SHN62717.1"/>
    </source>
</evidence>
<evidence type="ECO:0000256" key="14">
    <source>
        <dbReference type="RuleBase" id="RU003896"/>
    </source>
</evidence>
<evidence type="ECO:0000256" key="3">
    <source>
        <dbReference type="ARBA" id="ARBA00009292"/>
    </source>
</evidence>
<reference evidence="15 16" key="1">
    <citation type="submission" date="2016-12" db="EMBL/GenBank/DDBJ databases">
        <authorList>
            <person name="Song W.-J."/>
            <person name="Kurnit D.M."/>
        </authorList>
    </citation>
    <scope>NUCLEOTIDE SEQUENCE [LARGE SCALE GENOMIC DNA]</scope>
    <source>
        <strain evidence="15 16">DSM 11393</strain>
    </source>
</reference>
<feature type="binding site" evidence="13">
    <location>
        <position position="524"/>
    </location>
    <ligand>
        <name>Fe cation</name>
        <dbReference type="ChEBI" id="CHEBI:24875"/>
    </ligand>
</feature>
<accession>A0A1M7SVX9</accession>
<keyword evidence="16" id="KW-1185">Reference proteome</keyword>
<dbReference type="Proteomes" id="UP000186469">
    <property type="component" value="Unassembled WGS sequence"/>
</dbReference>
<keyword evidence="13" id="KW-0408">Iron</keyword>
<dbReference type="InterPro" id="IPR029014">
    <property type="entry name" value="NiFe-Hase_large"/>
</dbReference>
<feature type="binding site" evidence="13">
    <location>
        <position position="527"/>
    </location>
    <ligand>
        <name>Mg(2+)</name>
        <dbReference type="ChEBI" id="CHEBI:18420"/>
    </ligand>
</feature>
<protein>
    <recommendedName>
        <fullName evidence="11">Periplasmic [NiFe] hydrogenase large subunit</fullName>
        <ecNumber evidence="5">1.12.2.1</ecNumber>
    </recommendedName>
    <alternativeName>
        <fullName evidence="12">NiFe hydrogenlyase large chain</fullName>
    </alternativeName>
</protein>
<dbReference type="GO" id="GO:0047806">
    <property type="term" value="F:cytochrome-c3 hydrogenase activity"/>
    <property type="evidence" value="ECO:0007669"/>
    <property type="project" value="UniProtKB-EC"/>
</dbReference>
<evidence type="ECO:0000256" key="12">
    <source>
        <dbReference type="ARBA" id="ARBA00083852"/>
    </source>
</evidence>
<evidence type="ECO:0000256" key="6">
    <source>
        <dbReference type="ARBA" id="ARBA00022596"/>
    </source>
</evidence>
<organism evidence="15 16">
    <name type="scientific">Desulfovibrio litoralis DSM 11393</name>
    <dbReference type="NCBI Taxonomy" id="1121455"/>
    <lineage>
        <taxon>Bacteria</taxon>
        <taxon>Pseudomonadati</taxon>
        <taxon>Thermodesulfobacteriota</taxon>
        <taxon>Desulfovibrionia</taxon>
        <taxon>Desulfovibrionales</taxon>
        <taxon>Desulfovibrionaceae</taxon>
        <taxon>Desulfovibrio</taxon>
    </lineage>
</organism>
<dbReference type="FunFam" id="1.10.645.10:FF:000002">
    <property type="entry name" value="Hydrogenase 2 large subunit"/>
    <property type="match status" value="1"/>
</dbReference>
<comment type="catalytic activity">
    <reaction evidence="10">
        <text>2 Fe(III)-[cytochrome c3] + H2 = 2 Fe(II)-[cytochrome c3] + 2 H(+)</text>
        <dbReference type="Rhea" id="RHEA:20625"/>
        <dbReference type="Rhea" id="RHEA-COMP:11576"/>
        <dbReference type="Rhea" id="RHEA-COMP:11577"/>
        <dbReference type="ChEBI" id="CHEBI:15378"/>
        <dbReference type="ChEBI" id="CHEBI:18276"/>
        <dbReference type="ChEBI" id="CHEBI:29033"/>
        <dbReference type="ChEBI" id="CHEBI:29034"/>
        <dbReference type="EC" id="1.12.2.1"/>
    </reaction>
</comment>
<evidence type="ECO:0000256" key="11">
    <source>
        <dbReference type="ARBA" id="ARBA00074020"/>
    </source>
</evidence>
<keyword evidence="13" id="KW-0460">Magnesium</keyword>
<feature type="binding site" evidence="13">
    <location>
        <position position="65"/>
    </location>
    <ligand>
        <name>Ni(2+)</name>
        <dbReference type="ChEBI" id="CHEBI:49786"/>
    </ligand>
</feature>
<keyword evidence="6 13" id="KW-0533">Nickel</keyword>
<dbReference type="GO" id="GO:0008901">
    <property type="term" value="F:ferredoxin hydrogenase activity"/>
    <property type="evidence" value="ECO:0007669"/>
    <property type="project" value="InterPro"/>
</dbReference>
<comment type="cofactor">
    <cofactor evidence="1 13">
        <name>Ni(2+)</name>
        <dbReference type="ChEBI" id="CHEBI:49786"/>
    </cofactor>
</comment>